<sequence>MPYRIPPCASLSNRFVPLGRRLIWWFDHAAFNPCGRSPPQRPYKEWHRRFRLPPSTIMLHIDFPTVGDMKTPRGLFVVVELDPAASIDGLADTVAEDQVLHMKTAKRLAIAHVASVLNHTRLGALRLTLQLVGTGLPEQHSFAAVPISTRTATSITSCRNALVPSHHLPIDEPAFVHTAHTTDCTISRVYVDNPSNNAISRSDLDALIVYEFQDQDELQRLGDDALATGIDRDCASSASSSEDIDVDEYGNMVEYLPYDEGSRWSETPSDFLRTKGEPYFRMWLDLSVLGPEPGQPCTLKDELEELRRIQRGCMERATTAFETKCLRVDRWRSVVHSEAGGSESDDDDLAYCSTSEMVPCESTAEAERCAQEVFSDFDSSYVSALSSSNGGNSKSSLSLTSTASQPDLVLTQDGHSLAVEHVGLLAKITRYLRALFVG</sequence>
<organism evidence="1 2">
    <name type="scientific">Exidia glandulosa HHB12029</name>
    <dbReference type="NCBI Taxonomy" id="1314781"/>
    <lineage>
        <taxon>Eukaryota</taxon>
        <taxon>Fungi</taxon>
        <taxon>Dikarya</taxon>
        <taxon>Basidiomycota</taxon>
        <taxon>Agaricomycotina</taxon>
        <taxon>Agaricomycetes</taxon>
        <taxon>Auriculariales</taxon>
        <taxon>Exidiaceae</taxon>
        <taxon>Exidia</taxon>
    </lineage>
</organism>
<evidence type="ECO:0000313" key="1">
    <source>
        <dbReference type="EMBL" id="KZV96861.1"/>
    </source>
</evidence>
<dbReference type="InParanoid" id="A0A165KTI8"/>
<evidence type="ECO:0000313" key="2">
    <source>
        <dbReference type="Proteomes" id="UP000077266"/>
    </source>
</evidence>
<dbReference type="Proteomes" id="UP000077266">
    <property type="component" value="Unassembled WGS sequence"/>
</dbReference>
<gene>
    <name evidence="1" type="ORF">EXIGLDRAFT_399956</name>
</gene>
<proteinExistence type="predicted"/>
<protein>
    <submittedName>
        <fullName evidence="1">Uncharacterized protein</fullName>
    </submittedName>
</protein>
<keyword evidence="2" id="KW-1185">Reference proteome</keyword>
<name>A0A165KTI8_EXIGL</name>
<reference evidence="1 2" key="1">
    <citation type="journal article" date="2016" name="Mol. Biol. Evol.">
        <title>Comparative Genomics of Early-Diverging Mushroom-Forming Fungi Provides Insights into the Origins of Lignocellulose Decay Capabilities.</title>
        <authorList>
            <person name="Nagy L.G."/>
            <person name="Riley R."/>
            <person name="Tritt A."/>
            <person name="Adam C."/>
            <person name="Daum C."/>
            <person name="Floudas D."/>
            <person name="Sun H."/>
            <person name="Yadav J.S."/>
            <person name="Pangilinan J."/>
            <person name="Larsson K.H."/>
            <person name="Matsuura K."/>
            <person name="Barry K."/>
            <person name="Labutti K."/>
            <person name="Kuo R."/>
            <person name="Ohm R.A."/>
            <person name="Bhattacharya S.S."/>
            <person name="Shirouzu T."/>
            <person name="Yoshinaga Y."/>
            <person name="Martin F.M."/>
            <person name="Grigoriev I.V."/>
            <person name="Hibbett D.S."/>
        </authorList>
    </citation>
    <scope>NUCLEOTIDE SEQUENCE [LARGE SCALE GENOMIC DNA]</scope>
    <source>
        <strain evidence="1 2">HHB12029</strain>
    </source>
</reference>
<dbReference type="AlphaFoldDB" id="A0A165KTI8"/>
<dbReference type="EMBL" id="KV425937">
    <property type="protein sequence ID" value="KZV96861.1"/>
    <property type="molecule type" value="Genomic_DNA"/>
</dbReference>
<accession>A0A165KTI8</accession>